<evidence type="ECO:0000313" key="2">
    <source>
        <dbReference type="EMBL" id="CAQ46054.1"/>
    </source>
</evidence>
<dbReference type="HOGENOM" id="CLU_1554433_0_0_6"/>
<name>B2FSU4_STRMK</name>
<feature type="compositionally biased region" description="Basic residues" evidence="1">
    <location>
        <begin position="106"/>
        <end position="118"/>
    </location>
</feature>
<dbReference type="KEGG" id="sml:Smlt2578"/>
<evidence type="ECO:0000313" key="3">
    <source>
        <dbReference type="Proteomes" id="UP000008840"/>
    </source>
</evidence>
<feature type="region of interest" description="Disordered" evidence="1">
    <location>
        <begin position="48"/>
        <end position="75"/>
    </location>
</feature>
<evidence type="ECO:0000256" key="1">
    <source>
        <dbReference type="SAM" id="MobiDB-lite"/>
    </source>
</evidence>
<dbReference type="EMBL" id="AM743169">
    <property type="protein sequence ID" value="CAQ46054.1"/>
    <property type="molecule type" value="Genomic_DNA"/>
</dbReference>
<organism evidence="2 3">
    <name type="scientific">Stenotrophomonas maltophilia (strain K279a)</name>
    <dbReference type="NCBI Taxonomy" id="522373"/>
    <lineage>
        <taxon>Bacteria</taxon>
        <taxon>Pseudomonadati</taxon>
        <taxon>Pseudomonadota</taxon>
        <taxon>Gammaproteobacteria</taxon>
        <taxon>Lysobacterales</taxon>
        <taxon>Lysobacteraceae</taxon>
        <taxon>Stenotrophomonas</taxon>
        <taxon>Stenotrophomonas maltophilia group</taxon>
    </lineage>
</organism>
<dbReference type="Proteomes" id="UP000008840">
    <property type="component" value="Chromosome"/>
</dbReference>
<feature type="region of interest" description="Disordered" evidence="1">
    <location>
        <begin position="105"/>
        <end position="172"/>
    </location>
</feature>
<dbReference type="AlphaFoldDB" id="B2FSU4"/>
<accession>B2FSU4</accession>
<keyword evidence="3" id="KW-1185">Reference proteome</keyword>
<proteinExistence type="predicted"/>
<protein>
    <submittedName>
        <fullName evidence="2">Uncharacterized protein</fullName>
    </submittedName>
</protein>
<sequence length="172" mass="19168">MRVMAWSRHGAPIQLIERSRANQAAAIVEMQHRLAQRHVSRNQVHAFAADHDRAPSSDGNNPRCHPGISEASWPDSCGITRVELTAGSESVQRFRAGGACREPLRRQQRGIGKRRARSKCGDERDESLHVAAHPKGAAAEPQTKRRARRAQPRRPAHRYPTQNPQSPRAGFS</sequence>
<feature type="compositionally biased region" description="Basic and acidic residues" evidence="1">
    <location>
        <begin position="119"/>
        <end position="128"/>
    </location>
</feature>
<feature type="compositionally biased region" description="Basic residues" evidence="1">
    <location>
        <begin position="144"/>
        <end position="157"/>
    </location>
</feature>
<reference evidence="2 3" key="1">
    <citation type="journal article" date="2008" name="Genome Biol.">
        <title>The complete genome, comparative and functional analysis of Stenotrophomonas maltophilia reveals an organism heavily shielded by drug resistance determinants.</title>
        <authorList>
            <person name="Crossman L.C."/>
            <person name="Gould V.C."/>
            <person name="Dow J.M."/>
            <person name="Vernikos G.S."/>
            <person name="Okazaki A."/>
            <person name="Sebaihia M."/>
            <person name="Saunders D."/>
            <person name="Arrowsmith C."/>
            <person name="Carver T."/>
            <person name="Peters N."/>
            <person name="Adlem E."/>
            <person name="Kerhornou A."/>
            <person name="Lord A."/>
            <person name="Murphy L."/>
            <person name="Seeger K."/>
            <person name="Squares R."/>
            <person name="Rutter S."/>
            <person name="Quail M.A."/>
            <person name="Rajandream M.A."/>
            <person name="Harris D."/>
            <person name="Churcher C."/>
            <person name="Bentley S.D."/>
            <person name="Parkhill J."/>
            <person name="Thomson N.R."/>
            <person name="Avison M.B."/>
        </authorList>
    </citation>
    <scope>NUCLEOTIDE SEQUENCE [LARGE SCALE GENOMIC DNA]</scope>
    <source>
        <strain evidence="2 3">K279a</strain>
    </source>
</reference>
<dbReference type="EnsemblBacteria" id="CAQ46054">
    <property type="protein sequence ID" value="CAQ46054"/>
    <property type="gene ID" value="Smlt2578"/>
</dbReference>
<gene>
    <name evidence="2" type="ordered locus">Smlt2578</name>
</gene>